<dbReference type="GO" id="GO:0098542">
    <property type="term" value="P:defense response to other organism"/>
    <property type="evidence" value="ECO:0007669"/>
    <property type="project" value="InterPro"/>
</dbReference>
<dbReference type="KEGG" id="pda:103709454"/>
<keyword evidence="4" id="KW-0812">Transmembrane</keyword>
<dbReference type="RefSeq" id="XP_008793130.1">
    <property type="nucleotide sequence ID" value="XM_008794908.3"/>
</dbReference>
<dbReference type="RefSeq" id="XP_017697064.1">
    <property type="nucleotide sequence ID" value="XM_017841575.2"/>
</dbReference>
<dbReference type="RefSeq" id="XP_026662360.1">
    <property type="nucleotide sequence ID" value="XM_026806559.1"/>
</dbReference>
<accession>A0A8B8J7N5</accession>
<dbReference type="GO" id="GO:0005886">
    <property type="term" value="C:plasma membrane"/>
    <property type="evidence" value="ECO:0007669"/>
    <property type="project" value="TreeGrafter"/>
</dbReference>
<proteinExistence type="predicted"/>
<evidence type="ECO:0000256" key="2">
    <source>
        <dbReference type="ARBA" id="ARBA00023136"/>
    </source>
</evidence>
<dbReference type="PANTHER" id="PTHR31234">
    <property type="entry name" value="LATE EMBRYOGENESIS ABUNDANT (LEA) HYDROXYPROLINE-RICH GLYCOPROTEIN FAMILY"/>
    <property type="match status" value="1"/>
</dbReference>
<keyword evidence="4" id="KW-1133">Transmembrane helix</keyword>
<comment type="subcellular location">
    <subcellularLocation>
        <location evidence="1">Membrane</location>
    </subcellularLocation>
</comment>
<feature type="transmembrane region" description="Helical" evidence="4">
    <location>
        <begin position="95"/>
        <end position="118"/>
    </location>
</feature>
<dbReference type="GeneID" id="103709454"/>
<keyword evidence="5" id="KW-1185">Reference proteome</keyword>
<reference evidence="6 7" key="2">
    <citation type="submission" date="2025-04" db="UniProtKB">
        <authorList>
            <consortium name="RefSeq"/>
        </authorList>
    </citation>
    <scope>IDENTIFICATION</scope>
    <source>
        <tissue evidence="6 7">Young leaves</tissue>
    </source>
</reference>
<evidence type="ECO:0000313" key="6">
    <source>
        <dbReference type="RefSeq" id="XP_008793130.1"/>
    </source>
</evidence>
<evidence type="ECO:0000313" key="8">
    <source>
        <dbReference type="RefSeq" id="XP_026662297.1"/>
    </source>
</evidence>
<dbReference type="PANTHER" id="PTHR31234:SF35">
    <property type="entry name" value="LATE EMBRYOGENESIS ABUNDANT (LEA) HYDROXYPROLINE-RICH GLYCOPROTEIN FAMILY"/>
    <property type="match status" value="1"/>
</dbReference>
<dbReference type="AlphaFoldDB" id="A0A8B8J7N5"/>
<dbReference type="OrthoDB" id="777695at2759"/>
<feature type="region of interest" description="Disordered" evidence="3">
    <location>
        <begin position="1"/>
        <end position="82"/>
    </location>
</feature>
<evidence type="ECO:0000256" key="4">
    <source>
        <dbReference type="SAM" id="Phobius"/>
    </source>
</evidence>
<reference evidence="5" key="1">
    <citation type="journal article" date="2019" name="Nat. Commun.">
        <title>Genome-wide association mapping of date palm fruit traits.</title>
        <authorList>
            <person name="Hazzouri K.M."/>
            <person name="Gros-Balthazard M."/>
            <person name="Flowers J.M."/>
            <person name="Copetti D."/>
            <person name="Lemansour A."/>
            <person name="Lebrun M."/>
            <person name="Masmoudi K."/>
            <person name="Ferrand S."/>
            <person name="Dhar M.I."/>
            <person name="Fresquez Z.A."/>
            <person name="Rosas U."/>
            <person name="Zhang J."/>
            <person name="Talag J."/>
            <person name="Lee S."/>
            <person name="Kudrna D."/>
            <person name="Powell R.F."/>
            <person name="Leitch I.J."/>
            <person name="Krueger R.R."/>
            <person name="Wing R.A."/>
            <person name="Amiri K.M.A."/>
            <person name="Purugganan M.D."/>
        </authorList>
    </citation>
    <scope>NUCLEOTIDE SEQUENCE [LARGE SCALE GENOMIC DNA]</scope>
    <source>
        <strain evidence="5">cv. Khalas</strain>
    </source>
</reference>
<evidence type="ECO:0000256" key="3">
    <source>
        <dbReference type="SAM" id="MobiDB-lite"/>
    </source>
</evidence>
<organism evidence="5 8">
    <name type="scientific">Phoenix dactylifera</name>
    <name type="common">Date palm</name>
    <dbReference type="NCBI Taxonomy" id="42345"/>
    <lineage>
        <taxon>Eukaryota</taxon>
        <taxon>Viridiplantae</taxon>
        <taxon>Streptophyta</taxon>
        <taxon>Embryophyta</taxon>
        <taxon>Tracheophyta</taxon>
        <taxon>Spermatophyta</taxon>
        <taxon>Magnoliopsida</taxon>
        <taxon>Liliopsida</taxon>
        <taxon>Arecaceae</taxon>
        <taxon>Coryphoideae</taxon>
        <taxon>Phoeniceae</taxon>
        <taxon>Phoenix</taxon>
    </lineage>
</organism>
<evidence type="ECO:0000313" key="5">
    <source>
        <dbReference type="Proteomes" id="UP000228380"/>
    </source>
</evidence>
<gene>
    <name evidence="6 7 8 9" type="primary">LOC103709454</name>
</gene>
<dbReference type="Proteomes" id="UP000228380">
    <property type="component" value="Chromosome 9"/>
</dbReference>
<keyword evidence="2 4" id="KW-0472">Membrane</keyword>
<dbReference type="RefSeq" id="XP_026662297.1">
    <property type="nucleotide sequence ID" value="XM_026806496.2"/>
</dbReference>
<name>A0A8B8J7N5_PHODC</name>
<evidence type="ECO:0000313" key="7">
    <source>
        <dbReference type="RefSeq" id="XP_017697064.1"/>
    </source>
</evidence>
<protein>
    <submittedName>
        <fullName evidence="6 7">Uncharacterized protein LOC103709454 isoform X1</fullName>
    </submittedName>
</protein>
<evidence type="ECO:0000313" key="9">
    <source>
        <dbReference type="RefSeq" id="XP_026662360.1"/>
    </source>
</evidence>
<evidence type="ECO:0000256" key="1">
    <source>
        <dbReference type="ARBA" id="ARBA00004370"/>
    </source>
</evidence>
<dbReference type="InterPro" id="IPR044839">
    <property type="entry name" value="NDR1-like"/>
</dbReference>
<sequence>MAEGPAANPVLQKPPGYRAEGPAAKPVLQKPPGYRAEGTAAKPVLQKPPGYRDPAAPPVSASKPPPRRSQLPPTFRHPGKAPRRRRFSCCCLCCWLLAAVLALAFLLAVAGGIAYLWFQPRLPSYRVQSVQASRFLVAARSDGTFVDATTAVRILASNPNGKIGLAYGNGVGRVTVADNDGDVEVGTAAIAGFEQGKKNATVVRFSASAKGVMVDDAVASRLEARFRSKEIRFAVEVRTRLGFRVVGKTTGKLPIRVLCKPVSLKQVERGQTPPECRINLFRWINLH</sequence>